<keyword evidence="2" id="KW-1185">Reference proteome</keyword>
<keyword evidence="1" id="KW-0808">Transferase</keyword>
<dbReference type="Pfam" id="PF13692">
    <property type="entry name" value="Glyco_trans_1_4"/>
    <property type="match status" value="1"/>
</dbReference>
<dbReference type="STRING" id="644282.Deba_2346"/>
<gene>
    <name evidence="1" type="ordered locus">Deba_2346</name>
</gene>
<organism evidence="1 2">
    <name type="scientific">Desulfarculus baarsii (strain ATCC 33931 / DSM 2075 / LMG 7858 / VKM B-1802 / 2st14)</name>
    <dbReference type="NCBI Taxonomy" id="644282"/>
    <lineage>
        <taxon>Bacteria</taxon>
        <taxon>Pseudomonadati</taxon>
        <taxon>Thermodesulfobacteriota</taxon>
        <taxon>Desulfarculia</taxon>
        <taxon>Desulfarculales</taxon>
        <taxon>Desulfarculaceae</taxon>
        <taxon>Desulfarculus</taxon>
    </lineage>
</organism>
<dbReference type="EMBL" id="CP002085">
    <property type="protein sequence ID" value="ADK85708.1"/>
    <property type="molecule type" value="Genomic_DNA"/>
</dbReference>
<proteinExistence type="predicted"/>
<dbReference type="CDD" id="cd03801">
    <property type="entry name" value="GT4_PimA-like"/>
    <property type="match status" value="1"/>
</dbReference>
<dbReference type="Proteomes" id="UP000009047">
    <property type="component" value="Chromosome"/>
</dbReference>
<dbReference type="AlphaFoldDB" id="E1QJG5"/>
<evidence type="ECO:0000313" key="1">
    <source>
        <dbReference type="EMBL" id="ADK85708.1"/>
    </source>
</evidence>
<dbReference type="KEGG" id="dbr:Deba_2346"/>
<dbReference type="PANTHER" id="PTHR45947:SF3">
    <property type="entry name" value="SULFOQUINOVOSYL TRANSFERASE SQD2"/>
    <property type="match status" value="1"/>
</dbReference>
<accession>E1QJG5</accession>
<dbReference type="CAZy" id="GT4">
    <property type="family name" value="Glycosyltransferase Family 4"/>
</dbReference>
<dbReference type="SUPFAM" id="SSF53756">
    <property type="entry name" value="UDP-Glycosyltransferase/glycogen phosphorylase"/>
    <property type="match status" value="1"/>
</dbReference>
<dbReference type="PANTHER" id="PTHR45947">
    <property type="entry name" value="SULFOQUINOVOSYL TRANSFERASE SQD2"/>
    <property type="match status" value="1"/>
</dbReference>
<protein>
    <submittedName>
        <fullName evidence="1">Glycosyl transferase group 1</fullName>
    </submittedName>
</protein>
<dbReference type="HOGENOM" id="CLU_463628_0_0_7"/>
<dbReference type="GO" id="GO:0016757">
    <property type="term" value="F:glycosyltransferase activity"/>
    <property type="evidence" value="ECO:0007669"/>
    <property type="project" value="TreeGrafter"/>
</dbReference>
<reference evidence="1 2" key="1">
    <citation type="journal article" date="2010" name="Stand. Genomic Sci.">
        <title>Complete genome sequence of Desulfarculus baarsii type strain (2st14).</title>
        <authorList>
            <person name="Sun H."/>
            <person name="Spring S."/>
            <person name="Lapidus A."/>
            <person name="Davenport K."/>
            <person name="Del Rio T.G."/>
            <person name="Tice H."/>
            <person name="Nolan M."/>
            <person name="Copeland A."/>
            <person name="Cheng J.F."/>
            <person name="Lucas S."/>
            <person name="Tapia R."/>
            <person name="Goodwin L."/>
            <person name="Pitluck S."/>
            <person name="Ivanova N."/>
            <person name="Pagani I."/>
            <person name="Mavromatis K."/>
            <person name="Ovchinnikova G."/>
            <person name="Pati A."/>
            <person name="Chen A."/>
            <person name="Palaniappan K."/>
            <person name="Hauser L."/>
            <person name="Chang Y.J."/>
            <person name="Jeffries C.D."/>
            <person name="Detter J.C."/>
            <person name="Han C."/>
            <person name="Rohde M."/>
            <person name="Brambilla E."/>
            <person name="Goker M."/>
            <person name="Woyke T."/>
            <person name="Bristow J."/>
            <person name="Eisen J.A."/>
            <person name="Markowitz V."/>
            <person name="Hugenholtz P."/>
            <person name="Kyrpides N.C."/>
            <person name="Klenk H.P."/>
            <person name="Land M."/>
        </authorList>
    </citation>
    <scope>NUCLEOTIDE SEQUENCE [LARGE SCALE GENOMIC DNA]</scope>
    <source>
        <strain evidence="2">ATCC 33931 / DSM 2075 / LMG 7858 / VKM B-1802 / 2st14</strain>
    </source>
</reference>
<dbReference type="eggNOG" id="COG0438">
    <property type="taxonomic scope" value="Bacteria"/>
</dbReference>
<dbReference type="Gene3D" id="3.40.50.2000">
    <property type="entry name" value="Glycogen Phosphorylase B"/>
    <property type="match status" value="2"/>
</dbReference>
<name>E1QJG5_DESB2</name>
<evidence type="ECO:0000313" key="2">
    <source>
        <dbReference type="Proteomes" id="UP000009047"/>
    </source>
</evidence>
<sequence>MRICFVTDGEEFHGASPEERALGGSETALVQMARALARRGHSVQVFCRCPAPGLYHGVIYHDRTTMTASVLRESWDVLIVSRFFGAFSLPFQAGLTVLWNHDILDHSAELARHLQTIDIMFVLSRFHAQDYAGKLEACANKLVQTRNGLDLGLLERAAAGVTRTPGRMIYASRPERGLKLLLEQIWPRLLRQFPHLRLTICGYQLGNTPIHPSLQKKYIEIERLTQKTPGVEVLGPLAKEPYYAHLASCECMLYPCAFPEISCIAALEAQALGVPIVTSDRFAMAETVLTPQFRVGGEPGSNGYIDQFIMAVQSVISSPQQAADRAAAAKATVVSHNSWDAIAGQWEELFFDTMAERRVKHPMAVAADQIIHGERLAASRLLQRPLPAPHESPPPDPNENALIAELTRLIDLTTGPSATPNIGVVSIDHGRTAAAIAAARPGLAISSADEHGPAASFDLLVIRDVIERAAEPDAKLKQMLELCLSTGHVLLCVASGAWPLICPGHASRNFDLDQDDLRELLAGRPAVFSFVPQGLVKTGARAYRAGRWLALAPVDGPLPGKITLENRHLRARIAPSQVEAEVLRARLL</sequence>
<dbReference type="InterPro" id="IPR050194">
    <property type="entry name" value="Glycosyltransferase_grp1"/>
</dbReference>